<feature type="chain" id="PRO_5037802336" evidence="1">
    <location>
        <begin position="29"/>
        <end position="384"/>
    </location>
</feature>
<feature type="domain" description="Beta-lactamase-related" evidence="2">
    <location>
        <begin position="47"/>
        <end position="362"/>
    </location>
</feature>
<dbReference type="InterPro" id="IPR012338">
    <property type="entry name" value="Beta-lactam/transpept-like"/>
</dbReference>
<evidence type="ECO:0000313" key="4">
    <source>
        <dbReference type="Proteomes" id="UP000640489"/>
    </source>
</evidence>
<dbReference type="Pfam" id="PF00144">
    <property type="entry name" value="Beta-lactamase"/>
    <property type="match status" value="1"/>
</dbReference>
<evidence type="ECO:0000256" key="1">
    <source>
        <dbReference type="SAM" id="SignalP"/>
    </source>
</evidence>
<feature type="signal peptide" evidence="1">
    <location>
        <begin position="1"/>
        <end position="28"/>
    </location>
</feature>
<dbReference type="SUPFAM" id="SSF56601">
    <property type="entry name" value="beta-lactamase/transpeptidase-like"/>
    <property type="match status" value="1"/>
</dbReference>
<accession>A0A930YCZ8</accession>
<keyword evidence="1" id="KW-0732">Signal</keyword>
<dbReference type="PANTHER" id="PTHR46825:SF7">
    <property type="entry name" value="D-ALANYL-D-ALANINE CARBOXYPEPTIDASE"/>
    <property type="match status" value="1"/>
</dbReference>
<evidence type="ECO:0000259" key="2">
    <source>
        <dbReference type="Pfam" id="PF00144"/>
    </source>
</evidence>
<dbReference type="PANTHER" id="PTHR46825">
    <property type="entry name" value="D-ALANYL-D-ALANINE-CARBOXYPEPTIDASE/ENDOPEPTIDASE AMPH"/>
    <property type="match status" value="1"/>
</dbReference>
<evidence type="ECO:0000313" key="3">
    <source>
        <dbReference type="EMBL" id="MBF4763706.1"/>
    </source>
</evidence>
<keyword evidence="4" id="KW-1185">Reference proteome</keyword>
<dbReference type="InterPro" id="IPR050491">
    <property type="entry name" value="AmpC-like"/>
</dbReference>
<organism evidence="3 4">
    <name type="scientific">Nocardioides islandensis</name>
    <dbReference type="NCBI Taxonomy" id="433663"/>
    <lineage>
        <taxon>Bacteria</taxon>
        <taxon>Bacillati</taxon>
        <taxon>Actinomycetota</taxon>
        <taxon>Actinomycetes</taxon>
        <taxon>Propionibacteriales</taxon>
        <taxon>Nocardioidaceae</taxon>
        <taxon>Nocardioides</taxon>
    </lineage>
</organism>
<dbReference type="AlphaFoldDB" id="A0A930YCZ8"/>
<dbReference type="InterPro" id="IPR001466">
    <property type="entry name" value="Beta-lactam-related"/>
</dbReference>
<dbReference type="Proteomes" id="UP000640489">
    <property type="component" value="Unassembled WGS sequence"/>
</dbReference>
<dbReference type="RefSeq" id="WP_194706877.1">
    <property type="nucleotide sequence ID" value="NZ_JADKPN010000005.1"/>
</dbReference>
<comment type="caution">
    <text evidence="3">The sequence shown here is derived from an EMBL/GenBank/DDBJ whole genome shotgun (WGS) entry which is preliminary data.</text>
</comment>
<dbReference type="EMBL" id="JADKPN010000005">
    <property type="protein sequence ID" value="MBF4763706.1"/>
    <property type="molecule type" value="Genomic_DNA"/>
</dbReference>
<gene>
    <name evidence="3" type="ORF">ISU07_11265</name>
</gene>
<proteinExistence type="predicted"/>
<protein>
    <submittedName>
        <fullName evidence="3">Beta-lactamase family protein</fullName>
    </submittedName>
</protein>
<sequence length="384" mass="40860">MNSLRTAVPALVLAVTAGLALGAGPVAATSAQGTTAAPRTAAPDLQDALDQMVEDGAPGALLYTYDHGRVTALQSGVADIAAARALGPLDRYRIGSLTKTYVSTAVLQLVAQHRVRLDAPASTYLPELLASRPRITVRQLLDHTSGMFEFNDDPRVLAPYFKGDLAHVWSPRSLVRISLAHAPVSRPGTAFHYSNTNYLLAGLLVEAVTGHRLGDVLRHRVFAEAGLRATTFTSSRTLPAPAAHGYFTFEAGEAPTDITPLYPYPWASGAAVSTAPDVARFYRHLLSGRLLPRGLMRAMRTTVDASAEEGPGTAYGLGLERFTTSCGPAWGHGGNFPGYVTYVYSSPSGGRQTVLLLNEDPQSLSPAVGRVFMRLLDEAYCLSA</sequence>
<dbReference type="Gene3D" id="3.40.710.10">
    <property type="entry name" value="DD-peptidase/beta-lactamase superfamily"/>
    <property type="match status" value="1"/>
</dbReference>
<reference evidence="3" key="1">
    <citation type="submission" date="2020-11" db="EMBL/GenBank/DDBJ databases">
        <title>Nocardioides sp. nov., isolated from Soil of Cynanchum wilfordii Hemsley rhizosphere.</title>
        <authorList>
            <person name="Lee J.-S."/>
            <person name="Suh M.K."/>
            <person name="Kim J.-S."/>
        </authorList>
    </citation>
    <scope>NUCLEOTIDE SEQUENCE</scope>
    <source>
        <strain evidence="3">KCTC 19275</strain>
    </source>
</reference>
<name>A0A930YCZ8_9ACTN</name>